<proteinExistence type="predicted"/>
<dbReference type="Proteomes" id="UP000199206">
    <property type="component" value="Unassembled WGS sequence"/>
</dbReference>
<accession>A0A1H7Z857</accession>
<evidence type="ECO:0000313" key="1">
    <source>
        <dbReference type="EMBL" id="SEM54204.1"/>
    </source>
</evidence>
<gene>
    <name evidence="1" type="ORF">SAMN05192583_0565</name>
</gene>
<evidence type="ECO:0000313" key="2">
    <source>
        <dbReference type="Proteomes" id="UP000199206"/>
    </source>
</evidence>
<dbReference type="AlphaFoldDB" id="A0A1H7Z857"/>
<dbReference type="EMBL" id="FOCF01000001">
    <property type="protein sequence ID" value="SEM54204.1"/>
    <property type="molecule type" value="Genomic_DNA"/>
</dbReference>
<name>A0A1H7Z857_9SPHN</name>
<keyword evidence="2" id="KW-1185">Reference proteome</keyword>
<sequence>MSTRADRQRKYRQRQNEGVAVYRVPANYDILDALITDGRITEQEALNKQEVERALARVVVEWAFNFFVTHNAAR</sequence>
<protein>
    <submittedName>
        <fullName evidence="1">Uncharacterized protein</fullName>
    </submittedName>
</protein>
<organism evidence="1 2">
    <name type="scientific">Sphingomonas gellani</name>
    <dbReference type="NCBI Taxonomy" id="1166340"/>
    <lineage>
        <taxon>Bacteria</taxon>
        <taxon>Pseudomonadati</taxon>
        <taxon>Pseudomonadota</taxon>
        <taxon>Alphaproteobacteria</taxon>
        <taxon>Sphingomonadales</taxon>
        <taxon>Sphingomonadaceae</taxon>
        <taxon>Sphingomonas</taxon>
    </lineage>
</organism>
<dbReference type="RefSeq" id="WP_093663906.1">
    <property type="nucleotide sequence ID" value="NZ_FOCF01000001.1"/>
</dbReference>
<dbReference type="STRING" id="1166340.SAMN05192583_0565"/>
<reference evidence="2" key="1">
    <citation type="submission" date="2016-10" db="EMBL/GenBank/DDBJ databases">
        <authorList>
            <person name="Varghese N."/>
            <person name="Submissions S."/>
        </authorList>
    </citation>
    <scope>NUCLEOTIDE SEQUENCE [LARGE SCALE GENOMIC DNA]</scope>
    <source>
        <strain evidence="2">S6-262</strain>
    </source>
</reference>